<dbReference type="PANTHER" id="PTHR35369">
    <property type="entry name" value="BLR3025 PROTEIN-RELATED"/>
    <property type="match status" value="1"/>
</dbReference>
<dbReference type="Proteomes" id="UP000826462">
    <property type="component" value="Chromosome 1"/>
</dbReference>
<gene>
    <name evidence="3" type="ORF">KZJ38_08550</name>
</gene>
<keyword evidence="4" id="KW-1185">Reference proteome</keyword>
<evidence type="ECO:0000259" key="2">
    <source>
        <dbReference type="Pfam" id="PF00817"/>
    </source>
</evidence>
<reference evidence="3 4" key="1">
    <citation type="submission" date="2021-07" db="EMBL/GenBank/DDBJ databases">
        <title>Paraburkholderia edwinii protects Aspergillus sp. from phenazines by acting as a toxin sponge.</title>
        <authorList>
            <person name="Dahlstrom K.M."/>
            <person name="Newman D.K."/>
        </authorList>
    </citation>
    <scope>NUCLEOTIDE SEQUENCE [LARGE SCALE GENOMIC DNA]</scope>
    <source>
        <strain evidence="3 4">Pe01</strain>
    </source>
</reference>
<dbReference type="EMBL" id="CP080095">
    <property type="protein sequence ID" value="QYD70324.1"/>
    <property type="molecule type" value="Genomic_DNA"/>
</dbReference>
<dbReference type="CDD" id="cd03468">
    <property type="entry name" value="PolY_like"/>
    <property type="match status" value="1"/>
</dbReference>
<organism evidence="3 4">
    <name type="scientific">Paraburkholderia edwinii</name>
    <dbReference type="NCBI Taxonomy" id="2861782"/>
    <lineage>
        <taxon>Bacteria</taxon>
        <taxon>Pseudomonadati</taxon>
        <taxon>Pseudomonadota</taxon>
        <taxon>Betaproteobacteria</taxon>
        <taxon>Burkholderiales</taxon>
        <taxon>Burkholderiaceae</taxon>
        <taxon>Paraburkholderia</taxon>
    </lineage>
</organism>
<dbReference type="InterPro" id="IPR043502">
    <property type="entry name" value="DNA/RNA_pol_sf"/>
</dbReference>
<dbReference type="PANTHER" id="PTHR35369:SF2">
    <property type="entry name" value="BLR3025 PROTEIN"/>
    <property type="match status" value="1"/>
</dbReference>
<dbReference type="RefSeq" id="WP_219799640.1">
    <property type="nucleotide sequence ID" value="NZ_CP080095.1"/>
</dbReference>
<dbReference type="InterPro" id="IPR050356">
    <property type="entry name" value="SulA_CellDiv_inhibitor"/>
</dbReference>
<evidence type="ECO:0000313" key="4">
    <source>
        <dbReference type="Proteomes" id="UP000826462"/>
    </source>
</evidence>
<accession>A0ABX8UN90</accession>
<protein>
    <submittedName>
        <fullName evidence="3">DNA polymerase Y family protein</fullName>
    </submittedName>
</protein>
<dbReference type="InterPro" id="IPR001126">
    <property type="entry name" value="UmuC"/>
</dbReference>
<dbReference type="SUPFAM" id="SSF56672">
    <property type="entry name" value="DNA/RNA polymerases"/>
    <property type="match status" value="1"/>
</dbReference>
<proteinExistence type="predicted"/>
<evidence type="ECO:0000256" key="1">
    <source>
        <dbReference type="ARBA" id="ARBA00022763"/>
    </source>
</evidence>
<name>A0ABX8UN90_9BURK</name>
<dbReference type="Pfam" id="PF00817">
    <property type="entry name" value="IMS"/>
    <property type="match status" value="1"/>
</dbReference>
<sequence length="495" mass="55185">MRVFLAVHLPKLPLEVFQPKWLREDTAAGAEHGCAVLEKGLVTIVDRAARSAGVRPGMKRAGVHTLAPQTRLYERDIARENAVQQEVGTALMKFSPDVALLDEATVIVEVGASLRLFGGVLSLCRQAKALLDTFGLTARISASPTGQGAWLLAKHGNRRVLQISSLERALAPLPMHAVPEIRPFADWFTGLGCESIADVRRLPRAGLQRRCGEHLLDSLDRAFGMAPELFDWLELPPTFSARIELPDRLEHADGAVFAAHRLLAQLCGWLCAKQLAAAAVTLTFEHERGRQAIEPTLIEIALGEPAWREDHLLRLVKERLHRMELAAPAIALRLDATKIASAKPATDNLFPEPGGTPEDHARLLELLIARLGAENVLRPAPTADYRPEIANRWVPVADQEKKIALPQGLPRPTWLLETPVRLLMRENRPFYGSSLRKVSRAERIEAGWFDNGFITRDYYVMQAEDRSCYWVYLERVSSRAAADEEQRWFLHGLFG</sequence>
<keyword evidence="1" id="KW-0227">DNA damage</keyword>
<feature type="domain" description="UmuC" evidence="2">
    <location>
        <begin position="35"/>
        <end position="153"/>
    </location>
</feature>
<evidence type="ECO:0000313" key="3">
    <source>
        <dbReference type="EMBL" id="QYD70324.1"/>
    </source>
</evidence>